<keyword evidence="2" id="KW-1185">Reference proteome</keyword>
<reference evidence="1" key="1">
    <citation type="submission" date="2021-02" db="EMBL/GenBank/DDBJ databases">
        <authorList>
            <consortium name="DOE Joint Genome Institute"/>
            <person name="Ahrendt S."/>
            <person name="Looney B.P."/>
            <person name="Miyauchi S."/>
            <person name="Morin E."/>
            <person name="Drula E."/>
            <person name="Courty P.E."/>
            <person name="Chicoki N."/>
            <person name="Fauchery L."/>
            <person name="Kohler A."/>
            <person name="Kuo A."/>
            <person name="Labutti K."/>
            <person name="Pangilinan J."/>
            <person name="Lipzen A."/>
            <person name="Riley R."/>
            <person name="Andreopoulos W."/>
            <person name="He G."/>
            <person name="Johnson J."/>
            <person name="Barry K.W."/>
            <person name="Grigoriev I.V."/>
            <person name="Nagy L."/>
            <person name="Hibbett D."/>
            <person name="Henrissat B."/>
            <person name="Matheny P.B."/>
            <person name="Labbe J."/>
            <person name="Martin F."/>
        </authorList>
    </citation>
    <scope>NUCLEOTIDE SEQUENCE</scope>
    <source>
        <strain evidence="1">FP105234-sp</strain>
    </source>
</reference>
<reference evidence="1" key="2">
    <citation type="journal article" date="2022" name="New Phytol.">
        <title>Evolutionary transition to the ectomycorrhizal habit in the genomes of a hyperdiverse lineage of mushroom-forming fungi.</title>
        <authorList>
            <person name="Looney B."/>
            <person name="Miyauchi S."/>
            <person name="Morin E."/>
            <person name="Drula E."/>
            <person name="Courty P.E."/>
            <person name="Kohler A."/>
            <person name="Kuo A."/>
            <person name="LaButti K."/>
            <person name="Pangilinan J."/>
            <person name="Lipzen A."/>
            <person name="Riley R."/>
            <person name="Andreopoulos W."/>
            <person name="He G."/>
            <person name="Johnson J."/>
            <person name="Nolan M."/>
            <person name="Tritt A."/>
            <person name="Barry K.W."/>
            <person name="Grigoriev I.V."/>
            <person name="Nagy L.G."/>
            <person name="Hibbett D."/>
            <person name="Henrissat B."/>
            <person name="Matheny P.B."/>
            <person name="Labbe J."/>
            <person name="Martin F.M."/>
        </authorList>
    </citation>
    <scope>NUCLEOTIDE SEQUENCE</scope>
    <source>
        <strain evidence="1">FP105234-sp</strain>
    </source>
</reference>
<name>A0ACB8SCX9_9AGAM</name>
<organism evidence="1 2">
    <name type="scientific">Auriscalpium vulgare</name>
    <dbReference type="NCBI Taxonomy" id="40419"/>
    <lineage>
        <taxon>Eukaryota</taxon>
        <taxon>Fungi</taxon>
        <taxon>Dikarya</taxon>
        <taxon>Basidiomycota</taxon>
        <taxon>Agaricomycotina</taxon>
        <taxon>Agaricomycetes</taxon>
        <taxon>Russulales</taxon>
        <taxon>Auriscalpiaceae</taxon>
        <taxon>Auriscalpium</taxon>
    </lineage>
</organism>
<comment type="caution">
    <text evidence="1">The sequence shown here is derived from an EMBL/GenBank/DDBJ whole genome shotgun (WGS) entry which is preliminary data.</text>
</comment>
<evidence type="ECO:0000313" key="2">
    <source>
        <dbReference type="Proteomes" id="UP000814033"/>
    </source>
</evidence>
<dbReference type="EMBL" id="MU275839">
    <property type="protein sequence ID" value="KAI0053741.1"/>
    <property type="molecule type" value="Genomic_DNA"/>
</dbReference>
<proteinExistence type="predicted"/>
<accession>A0ACB8SCX9</accession>
<protein>
    <submittedName>
        <fullName evidence="1">Uncharacterized protein</fullName>
    </submittedName>
</protein>
<evidence type="ECO:0000313" key="1">
    <source>
        <dbReference type="EMBL" id="KAI0053741.1"/>
    </source>
</evidence>
<gene>
    <name evidence="1" type="ORF">FA95DRAFT_482366</name>
</gene>
<sequence length="140" mass="15783">MFPRMLPGSSALLLERSRPIYISLMPSCQLLLPPPASAPPGQPAPWLCWSPPSTTASKYFWDDSRFVRGVQGRIWQCNLPSCQSTIEIYALMPDVPRSPRASLGLPGPPRSIPRSHRDRDSQRNQCRTRNMATELLDILR</sequence>
<dbReference type="Proteomes" id="UP000814033">
    <property type="component" value="Unassembled WGS sequence"/>
</dbReference>